<proteinExistence type="predicted"/>
<protein>
    <recommendedName>
        <fullName evidence="4">MFS transporter</fullName>
    </recommendedName>
</protein>
<sequence length="67" mass="6766">MVAALAVTSTVGYGTLYYAYAVLLRPMAVTLGASATAMTGAAWPVSPRPPCSPTATAPSPTPASPRR</sequence>
<evidence type="ECO:0000313" key="3">
    <source>
        <dbReference type="Proteomes" id="UP001550348"/>
    </source>
</evidence>
<dbReference type="RefSeq" id="WP_355665868.1">
    <property type="nucleotide sequence ID" value="NZ_JBEXRX010000061.1"/>
</dbReference>
<keyword evidence="3" id="KW-1185">Reference proteome</keyword>
<evidence type="ECO:0008006" key="4">
    <source>
        <dbReference type="Google" id="ProtNLM"/>
    </source>
</evidence>
<accession>A0ABV2VMW8</accession>
<name>A0ABV2VMW8_9ACTN</name>
<reference evidence="2 3" key="1">
    <citation type="submission" date="2024-06" db="EMBL/GenBank/DDBJ databases">
        <title>The Natural Products Discovery Center: Release of the First 8490 Sequenced Strains for Exploring Actinobacteria Biosynthetic Diversity.</title>
        <authorList>
            <person name="Kalkreuter E."/>
            <person name="Kautsar S.A."/>
            <person name="Yang D."/>
            <person name="Bader C.D."/>
            <person name="Teijaro C.N."/>
            <person name="Fluegel L."/>
            <person name="Davis C.M."/>
            <person name="Simpson J.R."/>
            <person name="Lauterbach L."/>
            <person name="Steele A.D."/>
            <person name="Gui C."/>
            <person name="Meng S."/>
            <person name="Li G."/>
            <person name="Viehrig K."/>
            <person name="Ye F."/>
            <person name="Su P."/>
            <person name="Kiefer A.F."/>
            <person name="Nichols A."/>
            <person name="Cepeda A.J."/>
            <person name="Yan W."/>
            <person name="Fan B."/>
            <person name="Jiang Y."/>
            <person name="Adhikari A."/>
            <person name="Zheng C.-J."/>
            <person name="Schuster L."/>
            <person name="Cowan T.M."/>
            <person name="Smanski M.J."/>
            <person name="Chevrette M.G."/>
            <person name="De Carvalho L.P.S."/>
            <person name="Shen B."/>
        </authorList>
    </citation>
    <scope>NUCLEOTIDE SEQUENCE [LARGE SCALE GENOMIC DNA]</scope>
    <source>
        <strain evidence="2 3">NPDC006286</strain>
    </source>
</reference>
<dbReference type="Proteomes" id="UP001550348">
    <property type="component" value="Unassembled WGS sequence"/>
</dbReference>
<gene>
    <name evidence="2" type="ORF">ABZ071_19855</name>
</gene>
<feature type="region of interest" description="Disordered" evidence="1">
    <location>
        <begin position="44"/>
        <end position="67"/>
    </location>
</feature>
<comment type="caution">
    <text evidence="2">The sequence shown here is derived from an EMBL/GenBank/DDBJ whole genome shotgun (WGS) entry which is preliminary data.</text>
</comment>
<dbReference type="EMBL" id="JBEXRX010000061">
    <property type="protein sequence ID" value="MEU0154146.1"/>
    <property type="molecule type" value="Genomic_DNA"/>
</dbReference>
<organism evidence="2 3">
    <name type="scientific">Micromonospora fulviviridis</name>
    <dbReference type="NCBI Taxonomy" id="47860"/>
    <lineage>
        <taxon>Bacteria</taxon>
        <taxon>Bacillati</taxon>
        <taxon>Actinomycetota</taxon>
        <taxon>Actinomycetes</taxon>
        <taxon>Micromonosporales</taxon>
        <taxon>Micromonosporaceae</taxon>
        <taxon>Micromonospora</taxon>
    </lineage>
</organism>
<evidence type="ECO:0000256" key="1">
    <source>
        <dbReference type="SAM" id="MobiDB-lite"/>
    </source>
</evidence>
<evidence type="ECO:0000313" key="2">
    <source>
        <dbReference type="EMBL" id="MEU0154146.1"/>
    </source>
</evidence>